<proteinExistence type="predicted"/>
<gene>
    <name evidence="1" type="ORF">ACFQGP_00290</name>
</gene>
<dbReference type="RefSeq" id="WP_125553851.1">
    <property type="nucleotide sequence ID" value="NZ_JBHSSL010000003.1"/>
</dbReference>
<dbReference type="Proteomes" id="UP001596289">
    <property type="component" value="Unassembled WGS sequence"/>
</dbReference>
<name>A0ABW1RA57_9LACO</name>
<dbReference type="InterPro" id="IPR053739">
    <property type="entry name" value="Bact_Immunity_Domain_sf"/>
</dbReference>
<accession>A0ABW1RA57</accession>
<evidence type="ECO:0000313" key="2">
    <source>
        <dbReference type="Proteomes" id="UP001596289"/>
    </source>
</evidence>
<sequence length="94" mass="10719">MKWYAGGGERGQEAVSLTAELVEHLNNEQELPLKQLLLEFHQELSQRGQSIPFILSRMNVAIAKVIRENQIVVDAENEQRLKALVALSQIRYGY</sequence>
<dbReference type="EMBL" id="JBHSSL010000003">
    <property type="protein sequence ID" value="MFC6169026.1"/>
    <property type="molecule type" value="Genomic_DNA"/>
</dbReference>
<protein>
    <submittedName>
        <fullName evidence="1">Bacteriocin immunity protein</fullName>
    </submittedName>
</protein>
<dbReference type="Pfam" id="PF08951">
    <property type="entry name" value="EntA_Immun"/>
    <property type="match status" value="1"/>
</dbReference>
<reference evidence="2" key="1">
    <citation type="journal article" date="2019" name="Int. J. Syst. Evol. Microbiol.">
        <title>The Global Catalogue of Microorganisms (GCM) 10K type strain sequencing project: providing services to taxonomists for standard genome sequencing and annotation.</title>
        <authorList>
            <consortium name="The Broad Institute Genomics Platform"/>
            <consortium name="The Broad Institute Genome Sequencing Center for Infectious Disease"/>
            <person name="Wu L."/>
            <person name="Ma J."/>
        </authorList>
    </citation>
    <scope>NUCLEOTIDE SEQUENCE [LARGE SCALE GENOMIC DNA]</scope>
    <source>
        <strain evidence="2">CCM 8904</strain>
    </source>
</reference>
<evidence type="ECO:0000313" key="1">
    <source>
        <dbReference type="EMBL" id="MFC6169026.1"/>
    </source>
</evidence>
<comment type="caution">
    <text evidence="1">The sequence shown here is derived from an EMBL/GenBank/DDBJ whole genome shotgun (WGS) entry which is preliminary data.</text>
</comment>
<organism evidence="1 2">
    <name type="scientific">Loigolactobacillus jiayinensis</name>
    <dbReference type="NCBI Taxonomy" id="2486016"/>
    <lineage>
        <taxon>Bacteria</taxon>
        <taxon>Bacillati</taxon>
        <taxon>Bacillota</taxon>
        <taxon>Bacilli</taxon>
        <taxon>Lactobacillales</taxon>
        <taxon>Lactobacillaceae</taxon>
        <taxon>Loigolactobacillus</taxon>
    </lineage>
</organism>
<dbReference type="InterPro" id="IPR015046">
    <property type="entry name" value="LciA_Immunity-like"/>
</dbReference>
<dbReference type="Gene3D" id="1.20.1440.140">
    <property type="match status" value="1"/>
</dbReference>
<keyword evidence="2" id="KW-1185">Reference proteome</keyword>